<dbReference type="EMBL" id="RMBX01000003">
    <property type="protein sequence ID" value="RPD42135.1"/>
    <property type="molecule type" value="Genomic_DNA"/>
</dbReference>
<dbReference type="RefSeq" id="WP_120515111.1">
    <property type="nucleotide sequence ID" value="NZ_QXZY01000002.1"/>
</dbReference>
<name>A0A3N4MFF4_9BACT</name>
<dbReference type="InterPro" id="IPR036378">
    <property type="entry name" value="FAS1_dom_sf"/>
</dbReference>
<dbReference type="SMART" id="SM00554">
    <property type="entry name" value="FAS1"/>
    <property type="match status" value="2"/>
</dbReference>
<comment type="caution">
    <text evidence="3">The sequence shown here is derived from an EMBL/GenBank/DDBJ whole genome shotgun (WGS) entry which is preliminary data.</text>
</comment>
<feature type="chain" id="PRO_5018257230" evidence="1">
    <location>
        <begin position="20"/>
        <end position="332"/>
    </location>
</feature>
<feature type="domain" description="FAS1" evidence="2">
    <location>
        <begin position="32"/>
        <end position="167"/>
    </location>
</feature>
<keyword evidence="4" id="KW-1185">Reference proteome</keyword>
<dbReference type="OrthoDB" id="659398at2"/>
<evidence type="ECO:0000259" key="2">
    <source>
        <dbReference type="PROSITE" id="PS50213"/>
    </source>
</evidence>
<evidence type="ECO:0000256" key="1">
    <source>
        <dbReference type="SAM" id="SignalP"/>
    </source>
</evidence>
<evidence type="ECO:0000313" key="3">
    <source>
        <dbReference type="EMBL" id="RPD42135.1"/>
    </source>
</evidence>
<proteinExistence type="predicted"/>
<dbReference type="PANTHER" id="PTHR10900:SF77">
    <property type="entry name" value="FI19380P1"/>
    <property type="match status" value="1"/>
</dbReference>
<gene>
    <name evidence="3" type="ORF">EG028_08310</name>
</gene>
<protein>
    <submittedName>
        <fullName evidence="3">Fasciclin domain-containing protein</fullName>
    </submittedName>
</protein>
<dbReference type="PROSITE" id="PS50213">
    <property type="entry name" value="FAS1"/>
    <property type="match status" value="2"/>
</dbReference>
<accession>A0A3N4MFF4</accession>
<dbReference type="InterPro" id="IPR000782">
    <property type="entry name" value="FAS1_domain"/>
</dbReference>
<sequence length="332" mass="37442">MTIYKHTLMLCLLLFCAAACTRKTELLSNRPQPVMQDYLATQPELSLFGKALKKAGLDKDIRLQSGGPFTFFVPVDSAMIRAGFTEQVINNYDADKLAKILRYHILNGRLSSTTLVGNYTQDAFSLEPGRLPKVSRNFHGIFLNGITVTTPNVELGDGVLHKMNGISLLPGLDAYDLLQQHPDLTFMAYFVRHTDGWEERLREPDTLRWKGNGLERGFTFLAPTDEAFREEGYNTPEELMQEDPVYVRNLLGFYLIGGRWFISDWLDGVELSGYRRPALYALSTNPMGYFIQAGGLTFKTHYNLNVPRIIHSDIMADNGVLHIVDKVIKAGI</sequence>
<organism evidence="3 4">
    <name type="scientific">Chitinophaga barathri</name>
    <dbReference type="NCBI Taxonomy" id="1647451"/>
    <lineage>
        <taxon>Bacteria</taxon>
        <taxon>Pseudomonadati</taxon>
        <taxon>Bacteroidota</taxon>
        <taxon>Chitinophagia</taxon>
        <taxon>Chitinophagales</taxon>
        <taxon>Chitinophagaceae</taxon>
        <taxon>Chitinophaga</taxon>
    </lineage>
</organism>
<evidence type="ECO:0000313" key="4">
    <source>
        <dbReference type="Proteomes" id="UP000279089"/>
    </source>
</evidence>
<feature type="domain" description="FAS1" evidence="2">
    <location>
        <begin position="171"/>
        <end position="328"/>
    </location>
</feature>
<reference evidence="4" key="1">
    <citation type="submission" date="2018-11" db="EMBL/GenBank/DDBJ databases">
        <title>Chitinophaga lutea sp.nov., isolate from arsenic contaminated soil.</title>
        <authorList>
            <person name="Zong Y."/>
        </authorList>
    </citation>
    <scope>NUCLEOTIDE SEQUENCE [LARGE SCALE GENOMIC DNA]</scope>
    <source>
        <strain evidence="4">YLT18</strain>
    </source>
</reference>
<dbReference type="AlphaFoldDB" id="A0A3N4MFF4"/>
<dbReference type="SUPFAM" id="SSF82153">
    <property type="entry name" value="FAS1 domain"/>
    <property type="match status" value="2"/>
</dbReference>
<dbReference type="Gene3D" id="2.30.180.10">
    <property type="entry name" value="FAS1 domain"/>
    <property type="match status" value="2"/>
</dbReference>
<dbReference type="Pfam" id="PF02469">
    <property type="entry name" value="Fasciclin"/>
    <property type="match status" value="2"/>
</dbReference>
<feature type="signal peptide" evidence="1">
    <location>
        <begin position="1"/>
        <end position="19"/>
    </location>
</feature>
<dbReference type="Proteomes" id="UP000279089">
    <property type="component" value="Unassembled WGS sequence"/>
</dbReference>
<dbReference type="PANTHER" id="PTHR10900">
    <property type="entry name" value="PERIOSTIN-RELATED"/>
    <property type="match status" value="1"/>
</dbReference>
<keyword evidence="1" id="KW-0732">Signal</keyword>
<dbReference type="InterPro" id="IPR050904">
    <property type="entry name" value="Adhesion/Biosynth-related"/>
</dbReference>